<gene>
    <name evidence="1" type="ORF">QFC20_006558</name>
</gene>
<keyword evidence="2" id="KW-1185">Reference proteome</keyword>
<dbReference type="EMBL" id="JASBWS010000119">
    <property type="protein sequence ID" value="KAJ9095849.1"/>
    <property type="molecule type" value="Genomic_DNA"/>
</dbReference>
<name>A0ACC2VA48_9TREE</name>
<dbReference type="Proteomes" id="UP001230649">
    <property type="component" value="Unassembled WGS sequence"/>
</dbReference>
<reference evidence="1" key="1">
    <citation type="submission" date="2023-04" db="EMBL/GenBank/DDBJ databases">
        <title>Draft Genome sequencing of Naganishia species isolated from polar environments using Oxford Nanopore Technology.</title>
        <authorList>
            <person name="Leo P."/>
            <person name="Venkateswaran K."/>
        </authorList>
    </citation>
    <scope>NUCLEOTIDE SEQUENCE</scope>
    <source>
        <strain evidence="1">MNA-CCFEE 5262</strain>
    </source>
</reference>
<comment type="caution">
    <text evidence="1">The sequence shown here is derived from an EMBL/GenBank/DDBJ whole genome shotgun (WGS) entry which is preliminary data.</text>
</comment>
<organism evidence="1 2">
    <name type="scientific">Naganishia adeliensis</name>
    <dbReference type="NCBI Taxonomy" id="92952"/>
    <lineage>
        <taxon>Eukaryota</taxon>
        <taxon>Fungi</taxon>
        <taxon>Dikarya</taxon>
        <taxon>Basidiomycota</taxon>
        <taxon>Agaricomycotina</taxon>
        <taxon>Tremellomycetes</taxon>
        <taxon>Filobasidiales</taxon>
        <taxon>Filobasidiaceae</taxon>
        <taxon>Naganishia</taxon>
    </lineage>
</organism>
<evidence type="ECO:0000313" key="1">
    <source>
        <dbReference type="EMBL" id="KAJ9095849.1"/>
    </source>
</evidence>
<proteinExistence type="predicted"/>
<sequence>MTRIPNGGGVSLEEDRFEVECWRYVGDPVGYGSKSSGRPPRAGMLDLGKSVAASSSEKSEGWFGLNKHKRNRTISLQKKSRSELVPPNQPLPSLSGSVSNTHLSTAESSRNLIGSSASSTLSSSSGSTLRSSSVANSAGQNSGISESRSGLGAGLAGKKNSTKGKKERSSFFGLGAGNRRNRKEEVESWRRTRLICQGDLRGDDSVVTVYDGDDVIYQFRPCNLHSTDISVPHKSLYSDRLCIRIANIGKAMMRDVGETTPTPTADTDAKRLFFQSSPDGSSSLLPGRANSLGEPKRKTSTTPSLRSFASSHSLSLGSRPPPVPPIDSSLKTASTSPYPPQLSPQSGQLTPLTGPWLSPVTSNTSTTSSPSTHSSTSAYSTAREEEAKDGLSPLVQYSPLSEHPPGSRDDALAGTTTPKAKRTYHRKPSNTSYRSDETIPTISLHGVQPSSSPRSTSTFDSISELAFGFEDAHLQQAWFGLLKALSRPEIVSDFRGFTGRGETLDPLSGGKRRRIHRTLEVTVHDIKDLKILAKKDLAGTRKRGIMRSISSGIGQTIKSLAEDDREEQGQDVGDSYFLEISILAADLESGRAVEGRYPFSNLMDEASGELRLKLRSVTLTLGDSADYIAVQTALSNPCKDSLDIVVYATTIPGGSVSLCHAGTALCSLDDLVRILIDEEVQTPAATLFRANTPLTKVLETAMRIYAYEYVRTAVGPTVRDICERGLILDDPLVREPGTNHSETLSPFAQNLWENIYTPPSAGVQRTLKALAKPIMSLAFLVEASEQNLQDKTTNDFVEATCATFDDDNSVFAIDRRVEDIAAALIKRRSGLSQPEQDAILVLSSIGAVDLLRELAIMSDGRPVCETSKQTNLNPLTADFSTQREGQLSVTGPILSESKSYGRGVDM</sequence>
<protein>
    <submittedName>
        <fullName evidence="1">Uncharacterized protein</fullName>
    </submittedName>
</protein>
<evidence type="ECO:0000313" key="2">
    <source>
        <dbReference type="Proteomes" id="UP001230649"/>
    </source>
</evidence>
<accession>A0ACC2VA48</accession>